<dbReference type="EMBL" id="JASCZI010151816">
    <property type="protein sequence ID" value="MED6174545.1"/>
    <property type="molecule type" value="Genomic_DNA"/>
</dbReference>
<evidence type="ECO:0000256" key="1">
    <source>
        <dbReference type="SAM" id="MobiDB-lite"/>
    </source>
</evidence>
<organism evidence="2 3">
    <name type="scientific">Stylosanthes scabra</name>
    <dbReference type="NCBI Taxonomy" id="79078"/>
    <lineage>
        <taxon>Eukaryota</taxon>
        <taxon>Viridiplantae</taxon>
        <taxon>Streptophyta</taxon>
        <taxon>Embryophyta</taxon>
        <taxon>Tracheophyta</taxon>
        <taxon>Spermatophyta</taxon>
        <taxon>Magnoliopsida</taxon>
        <taxon>eudicotyledons</taxon>
        <taxon>Gunneridae</taxon>
        <taxon>Pentapetalae</taxon>
        <taxon>rosids</taxon>
        <taxon>fabids</taxon>
        <taxon>Fabales</taxon>
        <taxon>Fabaceae</taxon>
        <taxon>Papilionoideae</taxon>
        <taxon>50 kb inversion clade</taxon>
        <taxon>dalbergioids sensu lato</taxon>
        <taxon>Dalbergieae</taxon>
        <taxon>Pterocarpus clade</taxon>
        <taxon>Stylosanthes</taxon>
    </lineage>
</organism>
<reference evidence="2 3" key="1">
    <citation type="journal article" date="2023" name="Plants (Basel)">
        <title>Bridging the Gap: Combining Genomics and Transcriptomics Approaches to Understand Stylosanthes scabra, an Orphan Legume from the Brazilian Caatinga.</title>
        <authorList>
            <person name="Ferreira-Neto J.R.C."/>
            <person name="da Silva M.D."/>
            <person name="Binneck E."/>
            <person name="de Melo N.F."/>
            <person name="da Silva R.H."/>
            <person name="de Melo A.L.T.M."/>
            <person name="Pandolfi V."/>
            <person name="Bustamante F.O."/>
            <person name="Brasileiro-Vidal A.C."/>
            <person name="Benko-Iseppon A.M."/>
        </authorList>
    </citation>
    <scope>NUCLEOTIDE SEQUENCE [LARGE SCALE GENOMIC DNA]</scope>
    <source>
        <tissue evidence="2">Leaves</tissue>
    </source>
</reference>
<feature type="region of interest" description="Disordered" evidence="1">
    <location>
        <begin position="1"/>
        <end position="59"/>
    </location>
</feature>
<feature type="compositionally biased region" description="Polar residues" evidence="1">
    <location>
        <begin position="42"/>
        <end position="52"/>
    </location>
</feature>
<feature type="compositionally biased region" description="Basic and acidic residues" evidence="1">
    <location>
        <begin position="17"/>
        <end position="38"/>
    </location>
</feature>
<accession>A0ABU6VQ69</accession>
<sequence>MAEMEGYPSIYTTSDETNERWKHTEATNKANRASEKAAKYTGRSSTPMQTKTKSLDRPISMIEVFK</sequence>
<protein>
    <submittedName>
        <fullName evidence="2">Uncharacterized protein</fullName>
    </submittedName>
</protein>
<gene>
    <name evidence="2" type="ORF">PIB30_070070</name>
</gene>
<comment type="caution">
    <text evidence="2">The sequence shown here is derived from an EMBL/GenBank/DDBJ whole genome shotgun (WGS) entry which is preliminary data.</text>
</comment>
<dbReference type="Proteomes" id="UP001341840">
    <property type="component" value="Unassembled WGS sequence"/>
</dbReference>
<name>A0ABU6VQ69_9FABA</name>
<evidence type="ECO:0000313" key="2">
    <source>
        <dbReference type="EMBL" id="MED6174545.1"/>
    </source>
</evidence>
<keyword evidence="3" id="KW-1185">Reference proteome</keyword>
<evidence type="ECO:0000313" key="3">
    <source>
        <dbReference type="Proteomes" id="UP001341840"/>
    </source>
</evidence>
<proteinExistence type="predicted"/>